<accession>A0ABQ8JE32</accession>
<proteinExistence type="predicted"/>
<dbReference type="EMBL" id="NJHN03000047">
    <property type="protein sequence ID" value="KAH9420690.1"/>
    <property type="molecule type" value="Genomic_DNA"/>
</dbReference>
<organism evidence="1 2">
    <name type="scientific">Dermatophagoides pteronyssinus</name>
    <name type="common">European house dust mite</name>
    <dbReference type="NCBI Taxonomy" id="6956"/>
    <lineage>
        <taxon>Eukaryota</taxon>
        <taxon>Metazoa</taxon>
        <taxon>Ecdysozoa</taxon>
        <taxon>Arthropoda</taxon>
        <taxon>Chelicerata</taxon>
        <taxon>Arachnida</taxon>
        <taxon>Acari</taxon>
        <taxon>Acariformes</taxon>
        <taxon>Sarcoptiformes</taxon>
        <taxon>Astigmata</taxon>
        <taxon>Psoroptidia</taxon>
        <taxon>Analgoidea</taxon>
        <taxon>Pyroglyphidae</taxon>
        <taxon>Dermatophagoidinae</taxon>
        <taxon>Dermatophagoides</taxon>
    </lineage>
</organism>
<evidence type="ECO:0000313" key="2">
    <source>
        <dbReference type="Proteomes" id="UP000887458"/>
    </source>
</evidence>
<sequence>MDVPLFELLFEPMATACGQCDADRCHEGENFLLFANELPTVEQLMNDKMNNQDEDNDKIDVQTVQTKGATTQSDDKIYKILTIHE</sequence>
<reference evidence="1 2" key="1">
    <citation type="journal article" date="2018" name="J. Allergy Clin. Immunol.">
        <title>High-quality assembly of Dermatophagoides pteronyssinus genome and transcriptome reveals a wide range of novel allergens.</title>
        <authorList>
            <person name="Liu X.Y."/>
            <person name="Yang K.Y."/>
            <person name="Wang M.Q."/>
            <person name="Kwok J.S."/>
            <person name="Zeng X."/>
            <person name="Yang Z."/>
            <person name="Xiao X.J."/>
            <person name="Lau C.P."/>
            <person name="Li Y."/>
            <person name="Huang Z.M."/>
            <person name="Ba J.G."/>
            <person name="Yim A.K."/>
            <person name="Ouyang C.Y."/>
            <person name="Ngai S.M."/>
            <person name="Chan T.F."/>
            <person name="Leung E.L."/>
            <person name="Liu L."/>
            <person name="Liu Z.G."/>
            <person name="Tsui S.K."/>
        </authorList>
    </citation>
    <scope>NUCLEOTIDE SEQUENCE [LARGE SCALE GENOMIC DNA]</scope>
    <source>
        <strain evidence="1">Derp</strain>
    </source>
</reference>
<name>A0ABQ8JE32_DERPT</name>
<evidence type="ECO:0000313" key="1">
    <source>
        <dbReference type="EMBL" id="KAH9420690.1"/>
    </source>
</evidence>
<dbReference type="Proteomes" id="UP000887458">
    <property type="component" value="Unassembled WGS sequence"/>
</dbReference>
<gene>
    <name evidence="1" type="ORF">DERP_001121</name>
</gene>
<reference evidence="1 2" key="2">
    <citation type="journal article" date="2022" name="Mol. Biol. Evol.">
        <title>Comparative Genomics Reveals Insights into the Divergent Evolution of Astigmatic Mites and Household Pest Adaptations.</title>
        <authorList>
            <person name="Xiong Q."/>
            <person name="Wan A.T."/>
            <person name="Liu X."/>
            <person name="Fung C.S."/>
            <person name="Xiao X."/>
            <person name="Malainual N."/>
            <person name="Hou J."/>
            <person name="Wang L."/>
            <person name="Wang M."/>
            <person name="Yang K.Y."/>
            <person name="Cui Y."/>
            <person name="Leung E.L."/>
            <person name="Nong W."/>
            <person name="Shin S.K."/>
            <person name="Au S.W."/>
            <person name="Jeong K.Y."/>
            <person name="Chew F.T."/>
            <person name="Hui J.H."/>
            <person name="Leung T.F."/>
            <person name="Tungtrongchitr A."/>
            <person name="Zhong N."/>
            <person name="Liu Z."/>
            <person name="Tsui S.K."/>
        </authorList>
    </citation>
    <scope>NUCLEOTIDE SEQUENCE [LARGE SCALE GENOMIC DNA]</scope>
    <source>
        <strain evidence="1">Derp</strain>
    </source>
</reference>
<protein>
    <submittedName>
        <fullName evidence="1">Uncharacterized protein</fullName>
    </submittedName>
</protein>
<comment type="caution">
    <text evidence="1">The sequence shown here is derived from an EMBL/GenBank/DDBJ whole genome shotgun (WGS) entry which is preliminary data.</text>
</comment>
<keyword evidence="2" id="KW-1185">Reference proteome</keyword>